<sequence>MISRPIRFPNMIIRVTMVVVLAGFAVTAVAHPGHGSDGGSHSPMHYATEPPHSTVSALTIAVVVMAVLLAIAGPGLVVAWRRSRQGQ</sequence>
<proteinExistence type="predicted"/>
<dbReference type="KEGG" id="svp:Pan189_42240"/>
<evidence type="ECO:0000313" key="2">
    <source>
        <dbReference type="EMBL" id="QDT39812.1"/>
    </source>
</evidence>
<protein>
    <submittedName>
        <fullName evidence="2">Uncharacterized protein</fullName>
    </submittedName>
</protein>
<feature type="transmembrane region" description="Helical" evidence="1">
    <location>
        <begin position="54"/>
        <end position="80"/>
    </location>
</feature>
<evidence type="ECO:0000313" key="3">
    <source>
        <dbReference type="Proteomes" id="UP000317318"/>
    </source>
</evidence>
<reference evidence="2 3" key="1">
    <citation type="submission" date="2019-02" db="EMBL/GenBank/DDBJ databases">
        <title>Deep-cultivation of Planctomycetes and their phenomic and genomic characterization uncovers novel biology.</title>
        <authorList>
            <person name="Wiegand S."/>
            <person name="Jogler M."/>
            <person name="Boedeker C."/>
            <person name="Pinto D."/>
            <person name="Vollmers J."/>
            <person name="Rivas-Marin E."/>
            <person name="Kohn T."/>
            <person name="Peeters S.H."/>
            <person name="Heuer A."/>
            <person name="Rast P."/>
            <person name="Oberbeckmann S."/>
            <person name="Bunk B."/>
            <person name="Jeske O."/>
            <person name="Meyerdierks A."/>
            <person name="Storesund J.E."/>
            <person name="Kallscheuer N."/>
            <person name="Luecker S."/>
            <person name="Lage O.M."/>
            <person name="Pohl T."/>
            <person name="Merkel B.J."/>
            <person name="Hornburger P."/>
            <person name="Mueller R.-W."/>
            <person name="Bruemmer F."/>
            <person name="Labrenz M."/>
            <person name="Spormann A.M."/>
            <person name="Op den Camp H."/>
            <person name="Overmann J."/>
            <person name="Amann R."/>
            <person name="Jetten M.S.M."/>
            <person name="Mascher T."/>
            <person name="Medema M.H."/>
            <person name="Devos D.P."/>
            <person name="Kaster A.-K."/>
            <person name="Ovreas L."/>
            <person name="Rohde M."/>
            <person name="Galperin M.Y."/>
            <person name="Jogler C."/>
        </authorList>
    </citation>
    <scope>NUCLEOTIDE SEQUENCE [LARGE SCALE GENOMIC DNA]</scope>
    <source>
        <strain evidence="2 3">Pan189</strain>
    </source>
</reference>
<gene>
    <name evidence="2" type="ORF">Pan189_42240</name>
</gene>
<dbReference type="EMBL" id="CP036268">
    <property type="protein sequence ID" value="QDT39812.1"/>
    <property type="molecule type" value="Genomic_DNA"/>
</dbReference>
<name>A0A517R7H5_9PLAN</name>
<accession>A0A517R7H5</accession>
<keyword evidence="1" id="KW-1133">Transmembrane helix</keyword>
<organism evidence="2 3">
    <name type="scientific">Stratiformator vulcanicus</name>
    <dbReference type="NCBI Taxonomy" id="2527980"/>
    <lineage>
        <taxon>Bacteria</taxon>
        <taxon>Pseudomonadati</taxon>
        <taxon>Planctomycetota</taxon>
        <taxon>Planctomycetia</taxon>
        <taxon>Planctomycetales</taxon>
        <taxon>Planctomycetaceae</taxon>
        <taxon>Stratiformator</taxon>
    </lineage>
</organism>
<keyword evidence="1" id="KW-0812">Transmembrane</keyword>
<evidence type="ECO:0000256" key="1">
    <source>
        <dbReference type="SAM" id="Phobius"/>
    </source>
</evidence>
<dbReference type="Proteomes" id="UP000317318">
    <property type="component" value="Chromosome"/>
</dbReference>
<keyword evidence="1" id="KW-0472">Membrane</keyword>
<dbReference type="AlphaFoldDB" id="A0A517R7H5"/>
<dbReference type="RefSeq" id="WP_145365924.1">
    <property type="nucleotide sequence ID" value="NZ_CP036268.1"/>
</dbReference>
<keyword evidence="3" id="KW-1185">Reference proteome</keyword>